<sequence>MAVRLSSARSGNQLIVHLTRNMEYYFGLGAIVGLRAIADKVEA</sequence>
<proteinExistence type="predicted"/>
<comment type="caution">
    <text evidence="1">The sequence shown here is derived from an EMBL/GenBank/DDBJ whole genome shotgun (WGS) entry which is preliminary data.</text>
</comment>
<gene>
    <name evidence="1" type="ORF">PT974_03610</name>
</gene>
<dbReference type="Proteomes" id="UP001338125">
    <property type="component" value="Unassembled WGS sequence"/>
</dbReference>
<evidence type="ECO:0000313" key="1">
    <source>
        <dbReference type="EMBL" id="KAK5995212.1"/>
    </source>
</evidence>
<organism evidence="1 2">
    <name type="scientific">Cladobotryum mycophilum</name>
    <dbReference type="NCBI Taxonomy" id="491253"/>
    <lineage>
        <taxon>Eukaryota</taxon>
        <taxon>Fungi</taxon>
        <taxon>Dikarya</taxon>
        <taxon>Ascomycota</taxon>
        <taxon>Pezizomycotina</taxon>
        <taxon>Sordariomycetes</taxon>
        <taxon>Hypocreomycetidae</taxon>
        <taxon>Hypocreales</taxon>
        <taxon>Hypocreaceae</taxon>
        <taxon>Cladobotryum</taxon>
    </lineage>
</organism>
<keyword evidence="2" id="KW-1185">Reference proteome</keyword>
<dbReference type="EMBL" id="JAVFKD010000004">
    <property type="protein sequence ID" value="KAK5995212.1"/>
    <property type="molecule type" value="Genomic_DNA"/>
</dbReference>
<protein>
    <submittedName>
        <fullName evidence="1">Uncharacterized protein</fullName>
    </submittedName>
</protein>
<name>A0ABR0SSU5_9HYPO</name>
<evidence type="ECO:0000313" key="2">
    <source>
        <dbReference type="Proteomes" id="UP001338125"/>
    </source>
</evidence>
<accession>A0ABR0SSU5</accession>
<reference evidence="1 2" key="1">
    <citation type="submission" date="2024-01" db="EMBL/GenBank/DDBJ databases">
        <title>Complete genome of Cladobotryum mycophilum ATHUM6906.</title>
        <authorList>
            <person name="Christinaki A.C."/>
            <person name="Myridakis A.I."/>
            <person name="Kouvelis V.N."/>
        </authorList>
    </citation>
    <scope>NUCLEOTIDE SEQUENCE [LARGE SCALE GENOMIC DNA]</scope>
    <source>
        <strain evidence="1 2">ATHUM6906</strain>
    </source>
</reference>